<sequence>MYCITGGAELCTTLLDKNSNRGEQIGFGAIFEVEVLGTILLNKLNSHLDKLVDYLPPEITIDALKKFAFSVRKLSPDIRQPVIQAYVDALQSAYTAIIPVFPCLFLYSRK</sequence>
<evidence type="ECO:0000313" key="2">
    <source>
        <dbReference type="Proteomes" id="UP000789706"/>
    </source>
</evidence>
<evidence type="ECO:0000313" key="1">
    <source>
        <dbReference type="EMBL" id="CAG8474657.1"/>
    </source>
</evidence>
<keyword evidence="2" id="KW-1185">Reference proteome</keyword>
<organism evidence="1 2">
    <name type="scientific">Diversispora eburnea</name>
    <dbReference type="NCBI Taxonomy" id="1213867"/>
    <lineage>
        <taxon>Eukaryota</taxon>
        <taxon>Fungi</taxon>
        <taxon>Fungi incertae sedis</taxon>
        <taxon>Mucoromycota</taxon>
        <taxon>Glomeromycotina</taxon>
        <taxon>Glomeromycetes</taxon>
        <taxon>Diversisporales</taxon>
        <taxon>Diversisporaceae</taxon>
        <taxon>Diversispora</taxon>
    </lineage>
</organism>
<name>A0A9N8W2C4_9GLOM</name>
<dbReference type="AlphaFoldDB" id="A0A9N8W2C4"/>
<dbReference type="Proteomes" id="UP000789706">
    <property type="component" value="Unassembled WGS sequence"/>
</dbReference>
<protein>
    <submittedName>
        <fullName evidence="1">11883_t:CDS:1</fullName>
    </submittedName>
</protein>
<comment type="caution">
    <text evidence="1">The sequence shown here is derived from an EMBL/GenBank/DDBJ whole genome shotgun (WGS) entry which is preliminary data.</text>
</comment>
<reference evidence="1" key="1">
    <citation type="submission" date="2021-06" db="EMBL/GenBank/DDBJ databases">
        <authorList>
            <person name="Kallberg Y."/>
            <person name="Tangrot J."/>
            <person name="Rosling A."/>
        </authorList>
    </citation>
    <scope>NUCLEOTIDE SEQUENCE</scope>
    <source>
        <strain evidence="1">AZ414A</strain>
    </source>
</reference>
<dbReference type="OrthoDB" id="10021397at2759"/>
<accession>A0A9N8W2C4</accession>
<proteinExistence type="predicted"/>
<gene>
    <name evidence="1" type="ORF">DEBURN_LOCUS3338</name>
</gene>
<dbReference type="EMBL" id="CAJVPK010000210">
    <property type="protein sequence ID" value="CAG8474657.1"/>
    <property type="molecule type" value="Genomic_DNA"/>
</dbReference>